<evidence type="ECO:0000256" key="1">
    <source>
        <dbReference type="SAM" id="Phobius"/>
    </source>
</evidence>
<evidence type="ECO:0000313" key="2">
    <source>
        <dbReference type="EMBL" id="ARJ04221.1"/>
    </source>
</evidence>
<feature type="transmembrane region" description="Helical" evidence="1">
    <location>
        <begin position="79"/>
        <end position="104"/>
    </location>
</feature>
<proteinExistence type="predicted"/>
<dbReference type="STRING" id="1619308.B5808_02500"/>
<dbReference type="Proteomes" id="UP000192775">
    <property type="component" value="Chromosome"/>
</dbReference>
<feature type="transmembrane region" description="Helical" evidence="1">
    <location>
        <begin position="244"/>
        <end position="262"/>
    </location>
</feature>
<evidence type="ECO:0000313" key="3">
    <source>
        <dbReference type="Proteomes" id="UP000192775"/>
    </source>
</evidence>
<name>A0A1X9LJY0_9MICO</name>
<organism evidence="2 3">
    <name type="scientific">Cnuibacter physcomitrellae</name>
    <dbReference type="NCBI Taxonomy" id="1619308"/>
    <lineage>
        <taxon>Bacteria</taxon>
        <taxon>Bacillati</taxon>
        <taxon>Actinomycetota</taxon>
        <taxon>Actinomycetes</taxon>
        <taxon>Micrococcales</taxon>
        <taxon>Microbacteriaceae</taxon>
        <taxon>Cnuibacter</taxon>
    </lineage>
</organism>
<feature type="transmembrane region" description="Helical" evidence="1">
    <location>
        <begin position="134"/>
        <end position="152"/>
    </location>
</feature>
<keyword evidence="1" id="KW-0812">Transmembrane</keyword>
<protein>
    <submittedName>
        <fullName evidence="2">Uncharacterized protein</fullName>
    </submittedName>
</protein>
<feature type="transmembrane region" description="Helical" evidence="1">
    <location>
        <begin position="41"/>
        <end position="59"/>
    </location>
</feature>
<gene>
    <name evidence="2" type="ORF">B5808_02500</name>
</gene>
<accession>A0A1X9LJY0</accession>
<dbReference type="AlphaFoldDB" id="A0A1X9LJY0"/>
<dbReference type="RefSeq" id="WP_085018134.1">
    <property type="nucleotide sequence ID" value="NZ_BMHD01000001.1"/>
</dbReference>
<feature type="transmembrane region" description="Helical" evidence="1">
    <location>
        <begin position="111"/>
        <end position="128"/>
    </location>
</feature>
<dbReference type="KEGG" id="cphy:B5808_02500"/>
<keyword evidence="1" id="KW-1133">Transmembrane helix</keyword>
<keyword evidence="3" id="KW-1185">Reference proteome</keyword>
<keyword evidence="1" id="KW-0472">Membrane</keyword>
<reference evidence="2 3" key="1">
    <citation type="submission" date="2017-04" db="EMBL/GenBank/DDBJ databases">
        <authorList>
            <person name="Afonso C.L."/>
            <person name="Miller P.J."/>
            <person name="Scott M.A."/>
            <person name="Spackman E."/>
            <person name="Goraichik I."/>
            <person name="Dimitrov K.M."/>
            <person name="Suarez D.L."/>
            <person name="Swayne D.E."/>
        </authorList>
    </citation>
    <scope>NUCLEOTIDE SEQUENCE [LARGE SCALE GENOMIC DNA]</scope>
    <source>
        <strain evidence="3">XA(T)</strain>
    </source>
</reference>
<dbReference type="EMBL" id="CP020715">
    <property type="protein sequence ID" value="ARJ04221.1"/>
    <property type="molecule type" value="Genomic_DNA"/>
</dbReference>
<sequence length="344" mass="36978">MTDPARRQARATRDAAVAPARDLAAEAQAHAAVRSTFVKHAFTRLPLVGAFVITINLFVQVRGDVGLAVAVAQNLTFGGLLVVVLLNLAVFIMLGVMVAAMPLVFDRDYDVWTRVIGGAVILMLGAVLFHTASWLLLVGLAVVFAAIGVVVLRGRRRPPTPLTADSLPSVLLPSVPPRDVVLRSLWAEGRALLRGFSPPGPERTRAEAALEPLPEPTPLADIAQRWNERVDAIREPAGKSVTRLAFAAIIGFIALFGLNILTSPIRFAPLELVTLKGEDPQVGFILLQSGNGVFVPEPSGAAQFVFASDVTSRELCEPQRLWYELTPLDVFWPVPPNGVDCRAG</sequence>